<comment type="caution">
    <text evidence="2">The sequence shown here is derived from an EMBL/GenBank/DDBJ whole genome shotgun (WGS) entry which is preliminary data.</text>
</comment>
<dbReference type="RefSeq" id="WP_262562961.1">
    <property type="nucleotide sequence ID" value="NZ_JAOQJF010000004.1"/>
</dbReference>
<evidence type="ECO:0000256" key="1">
    <source>
        <dbReference type="SAM" id="MobiDB-lite"/>
    </source>
</evidence>
<gene>
    <name evidence="2" type="ORF">OCV69_02870</name>
</gene>
<keyword evidence="3" id="KW-1185">Reference proteome</keyword>
<accession>A0ABT2UW69</accession>
<name>A0ABT2UW69_9FIRM</name>
<proteinExistence type="predicted"/>
<organism evidence="2 3">
    <name type="scientific">Alitiscatomonas aceti</name>
    <dbReference type="NCBI Taxonomy" id="2981724"/>
    <lineage>
        <taxon>Bacteria</taxon>
        <taxon>Bacillati</taxon>
        <taxon>Bacillota</taxon>
        <taxon>Clostridia</taxon>
        <taxon>Lachnospirales</taxon>
        <taxon>Lachnospiraceae</taxon>
        <taxon>Alitiscatomonas</taxon>
    </lineage>
</organism>
<dbReference type="EMBL" id="JAOQJF010000004">
    <property type="protein sequence ID" value="MCU6798886.1"/>
    <property type="molecule type" value="Genomic_DNA"/>
</dbReference>
<feature type="region of interest" description="Disordered" evidence="1">
    <location>
        <begin position="13"/>
        <end position="38"/>
    </location>
</feature>
<dbReference type="Gene3D" id="1.20.5.320">
    <property type="entry name" value="6-Phosphogluconate Dehydrogenase, domain 3"/>
    <property type="match status" value="1"/>
</dbReference>
<sequence>MAIKDVILGYAKGDKGDRGPQGEKGATGATGPKGEPGNIADAQITDTEGLDVAKGQKTTAQKLFDAIANRIVTKLVTNDALTKKLADYMLKGMMSNTNVNNTGTVPTSALMYSMFEQINSDLTISDAKMAVERNSKGVYLMLRNKITNNRLSLLLDEGTKKLVLDSEISGEWTGADPIVTKSDLQSDWIPLKPYLVNSWEDNGASLYRKIGNCYLIKLSVRYGNYETDLDICRNLPFSGAGVCTNCFYNSSEVGNAIQVSGNRLFIVRTPIAKMDTIFANFIVGPNV</sequence>
<evidence type="ECO:0000313" key="2">
    <source>
        <dbReference type="EMBL" id="MCU6798886.1"/>
    </source>
</evidence>
<dbReference type="Proteomes" id="UP001652395">
    <property type="component" value="Unassembled WGS sequence"/>
</dbReference>
<evidence type="ECO:0000313" key="3">
    <source>
        <dbReference type="Proteomes" id="UP001652395"/>
    </source>
</evidence>
<reference evidence="2 3" key="1">
    <citation type="journal article" date="2021" name="ISME Commun">
        <title>Automated analysis of genomic sequences facilitates high-throughput and comprehensive description of bacteria.</title>
        <authorList>
            <person name="Hitch T.C.A."/>
        </authorList>
    </citation>
    <scope>NUCLEOTIDE SEQUENCE [LARGE SCALE GENOMIC DNA]</scope>
    <source>
        <strain evidence="3">f_CCE</strain>
    </source>
</reference>
<protein>
    <submittedName>
        <fullName evidence="2">Collagen-like protein</fullName>
    </submittedName>
</protein>